<accession>E7RZN5</accession>
<evidence type="ECO:0000313" key="3">
    <source>
        <dbReference type="Proteomes" id="UP000011021"/>
    </source>
</evidence>
<dbReference type="STRING" id="887898.HMPREF0551_2149"/>
<name>E7RZN5_9BURK</name>
<feature type="chain" id="PRO_5003221704" evidence="1">
    <location>
        <begin position="25"/>
        <end position="195"/>
    </location>
</feature>
<gene>
    <name evidence="2" type="ORF">HMPREF0551_2149</name>
</gene>
<evidence type="ECO:0000256" key="1">
    <source>
        <dbReference type="SAM" id="SignalP"/>
    </source>
</evidence>
<proteinExistence type="predicted"/>
<dbReference type="Pfam" id="PF14334">
    <property type="entry name" value="DUF4390"/>
    <property type="match status" value="1"/>
</dbReference>
<organism evidence="2 3">
    <name type="scientific">Lautropia mirabilis ATCC 51599</name>
    <dbReference type="NCBI Taxonomy" id="887898"/>
    <lineage>
        <taxon>Bacteria</taxon>
        <taxon>Pseudomonadati</taxon>
        <taxon>Pseudomonadota</taxon>
        <taxon>Betaproteobacteria</taxon>
        <taxon>Burkholderiales</taxon>
        <taxon>Burkholderiaceae</taxon>
        <taxon>Lautropia</taxon>
    </lineage>
</organism>
<reference evidence="2 3" key="1">
    <citation type="submission" date="2010-12" db="EMBL/GenBank/DDBJ databases">
        <authorList>
            <person name="Muzny D."/>
            <person name="Qin X."/>
            <person name="Deng J."/>
            <person name="Jiang H."/>
            <person name="Liu Y."/>
            <person name="Qu J."/>
            <person name="Song X.-Z."/>
            <person name="Zhang L."/>
            <person name="Thornton R."/>
            <person name="Coyle M."/>
            <person name="Francisco L."/>
            <person name="Jackson L."/>
            <person name="Javaid M."/>
            <person name="Korchina V."/>
            <person name="Kovar C."/>
            <person name="Mata R."/>
            <person name="Mathew T."/>
            <person name="Ngo R."/>
            <person name="Nguyen L."/>
            <person name="Nguyen N."/>
            <person name="Okwuonu G."/>
            <person name="Ongeri F."/>
            <person name="Pham C."/>
            <person name="Simmons D."/>
            <person name="Wilczek-Boney K."/>
            <person name="Hale W."/>
            <person name="Jakkamsetti A."/>
            <person name="Pham P."/>
            <person name="Ruth R."/>
            <person name="San Lucas F."/>
            <person name="Warren J."/>
            <person name="Zhang J."/>
            <person name="Zhao Z."/>
            <person name="Zhou C."/>
            <person name="Zhu D."/>
            <person name="Lee S."/>
            <person name="Bess C."/>
            <person name="Blankenburg K."/>
            <person name="Forbes L."/>
            <person name="Fu Q."/>
            <person name="Gubbala S."/>
            <person name="Hirani K."/>
            <person name="Jayaseelan J.C."/>
            <person name="Lara F."/>
            <person name="Munidasa M."/>
            <person name="Palculict T."/>
            <person name="Patil S."/>
            <person name="Pu L.-L."/>
            <person name="Saada N."/>
            <person name="Tang L."/>
            <person name="Weissenberger G."/>
            <person name="Zhu Y."/>
            <person name="Hemphill L."/>
            <person name="Shang Y."/>
            <person name="Youmans B."/>
            <person name="Ayvaz T."/>
            <person name="Ross M."/>
            <person name="Santibanez J."/>
            <person name="Aqrawi P."/>
            <person name="Gross S."/>
            <person name="Joshi V."/>
            <person name="Fowler G."/>
            <person name="Nazareth L."/>
            <person name="Reid J."/>
            <person name="Worley K."/>
            <person name="Petrosino J."/>
            <person name="Highlander S."/>
            <person name="Gibbs R."/>
        </authorList>
    </citation>
    <scope>NUCLEOTIDE SEQUENCE [LARGE SCALE GENOMIC DNA]</scope>
    <source>
        <strain evidence="2 3">ATCC 51599</strain>
    </source>
</reference>
<evidence type="ECO:0000313" key="2">
    <source>
        <dbReference type="EMBL" id="EFV94034.1"/>
    </source>
</evidence>
<dbReference type="HOGENOM" id="CLU_070058_2_0_4"/>
<comment type="caution">
    <text evidence="2">The sequence shown here is derived from an EMBL/GenBank/DDBJ whole genome shotgun (WGS) entry which is preliminary data.</text>
</comment>
<keyword evidence="1" id="KW-0732">Signal</keyword>
<dbReference type="AlphaFoldDB" id="E7RZN5"/>
<dbReference type="eggNOG" id="ENOG502ZZV8">
    <property type="taxonomic scope" value="Bacteria"/>
</dbReference>
<dbReference type="EMBL" id="AEQP01000022">
    <property type="protein sequence ID" value="EFV94034.1"/>
    <property type="molecule type" value="Genomic_DNA"/>
</dbReference>
<feature type="signal peptide" evidence="1">
    <location>
        <begin position="1"/>
        <end position="24"/>
    </location>
</feature>
<dbReference type="RefSeq" id="WP_005674544.1">
    <property type="nucleotide sequence ID" value="NZ_CP146288.1"/>
</dbReference>
<dbReference type="Proteomes" id="UP000011021">
    <property type="component" value="Unassembled WGS sequence"/>
</dbReference>
<dbReference type="InterPro" id="IPR025500">
    <property type="entry name" value="DUF4390"/>
</dbReference>
<sequence length="195" mass="21817">MNRRRALVTLAGAALLLQGMPALAGESMQVKTLQLDLSPDDGAVLLSAQFAVDLSAALKDAVSRGLPLHFITEFEIYRPRLFWFNKKAASGHMEWRLSYYALTRQYRLNSASGSESYATLDEAITQMTALRDWPVTTIDRLDAGEEYIVRVRMRLDTAQLPKPFQITALTDSDWNPQSEWKGLSFVVPTQPTPAP</sequence>
<protein>
    <submittedName>
        <fullName evidence="2">Tat pathway signal sequence domain protein</fullName>
    </submittedName>
</protein>
<keyword evidence="3" id="KW-1185">Reference proteome</keyword>